<dbReference type="EMBL" id="JBHLVF010000010">
    <property type="protein sequence ID" value="MFC0391299.1"/>
    <property type="molecule type" value="Genomic_DNA"/>
</dbReference>
<accession>A0ABV6J5Z8</accession>
<dbReference type="Gene3D" id="3.20.20.70">
    <property type="entry name" value="Aldolase class I"/>
    <property type="match status" value="1"/>
</dbReference>
<protein>
    <submittedName>
        <fullName evidence="2">NADH:flavin oxidoreductase</fullName>
    </submittedName>
</protein>
<dbReference type="RefSeq" id="WP_204818057.1">
    <property type="nucleotide sequence ID" value="NZ_JANHOF010000004.1"/>
</dbReference>
<evidence type="ECO:0000259" key="1">
    <source>
        <dbReference type="Pfam" id="PF00724"/>
    </source>
</evidence>
<dbReference type="Pfam" id="PF00724">
    <property type="entry name" value="Oxidored_FMN"/>
    <property type="match status" value="1"/>
</dbReference>
<evidence type="ECO:0000313" key="3">
    <source>
        <dbReference type="Proteomes" id="UP001589818"/>
    </source>
</evidence>
<feature type="domain" description="NADH:flavin oxidoreductase/NADH oxidase N-terminal" evidence="1">
    <location>
        <begin position="16"/>
        <end position="358"/>
    </location>
</feature>
<dbReference type="SUPFAM" id="SSF51395">
    <property type="entry name" value="FMN-linked oxidoreductases"/>
    <property type="match status" value="1"/>
</dbReference>
<dbReference type="InterPro" id="IPR013785">
    <property type="entry name" value="Aldolase_TIM"/>
</dbReference>
<sequence length="375" mass="41099">MEKSNSVVQSQIEDTLFKPFESEKLNLLNRIVMAPMTRSFSPGGVPGPDVAAYYKRRAENGVGLIVTEGTLINHPAATGDPNVPNFHGEKALEGWAQVVAAVHEAGGRIVPQLWHVGMTRTNGSLPNPEAPSIGPSGLDLNGERVNEPMTKEEIDYIVQAFAQAAADAKRIGFDGIELHGAHGYLIDQFLWERTNQRTDEYGGSMIARTRFAAEVVRACRLAVGPDFPIILRLSQWKSSQYDAKLAGTPELLAQLLRPLVDAGVDIFHCSTRRFWEPEFEGSTLNFAGWVKRLTGKPTITVGSVGLDKEFLGAFIGKNAGVADLNELLTRIGQDEFDLVAIGRALLIDPAWAEKVRMGKFEELVPFNAESLKTLY</sequence>
<comment type="caution">
    <text evidence="2">The sequence shown here is derived from an EMBL/GenBank/DDBJ whole genome shotgun (WGS) entry which is preliminary data.</text>
</comment>
<keyword evidence="3" id="KW-1185">Reference proteome</keyword>
<organism evidence="2 3">
    <name type="scientific">Paenibacillus mendelii</name>
    <dbReference type="NCBI Taxonomy" id="206163"/>
    <lineage>
        <taxon>Bacteria</taxon>
        <taxon>Bacillati</taxon>
        <taxon>Bacillota</taxon>
        <taxon>Bacilli</taxon>
        <taxon>Bacillales</taxon>
        <taxon>Paenibacillaceae</taxon>
        <taxon>Paenibacillus</taxon>
    </lineage>
</organism>
<dbReference type="InterPro" id="IPR001155">
    <property type="entry name" value="OxRdtase_FMN_N"/>
</dbReference>
<dbReference type="PANTHER" id="PTHR22893:SF55">
    <property type="entry name" value="OXIDOREDUCTASE-RELATED"/>
    <property type="match status" value="1"/>
</dbReference>
<evidence type="ECO:0000313" key="2">
    <source>
        <dbReference type="EMBL" id="MFC0391299.1"/>
    </source>
</evidence>
<name>A0ABV6J5Z8_9BACL</name>
<dbReference type="InterPro" id="IPR045247">
    <property type="entry name" value="Oye-like"/>
</dbReference>
<proteinExistence type="predicted"/>
<dbReference type="Proteomes" id="UP001589818">
    <property type="component" value="Unassembled WGS sequence"/>
</dbReference>
<dbReference type="CDD" id="cd04747">
    <property type="entry name" value="OYE_like_5_FMN"/>
    <property type="match status" value="1"/>
</dbReference>
<reference evidence="2 3" key="1">
    <citation type="submission" date="2024-09" db="EMBL/GenBank/DDBJ databases">
        <authorList>
            <person name="Sun Q."/>
            <person name="Mori K."/>
        </authorList>
    </citation>
    <scope>NUCLEOTIDE SEQUENCE [LARGE SCALE GENOMIC DNA]</scope>
    <source>
        <strain evidence="2 3">CCM 4839</strain>
    </source>
</reference>
<dbReference type="PANTHER" id="PTHR22893">
    <property type="entry name" value="NADH OXIDOREDUCTASE-RELATED"/>
    <property type="match status" value="1"/>
</dbReference>
<gene>
    <name evidence="2" type="ORF">ACFFJ8_07895</name>
</gene>